<protein>
    <submittedName>
        <fullName evidence="1">Uncharacterized protein</fullName>
    </submittedName>
</protein>
<evidence type="ECO:0000313" key="2">
    <source>
        <dbReference type="Proteomes" id="UP000308600"/>
    </source>
</evidence>
<sequence>MNESAGFSIPQPTNTKQERRVVFITLMDNPTPPTRSSSTWYQWPTFAGVIFDSERFLRAPVQGQPVQTLLPPPSPPPSPTPTPPPPPPPSSSLTRTRKSQRLPPPMKDWSMKTIYSQDSVDEDILQYPQDALATSRAATAESTDRQDNMNGERDAIGVPHRRAVTVALRHIRRFVLRAKFWQKA</sequence>
<dbReference type="Proteomes" id="UP000308600">
    <property type="component" value="Unassembled WGS sequence"/>
</dbReference>
<evidence type="ECO:0000313" key="1">
    <source>
        <dbReference type="EMBL" id="TFK76888.1"/>
    </source>
</evidence>
<accession>A0ACD3BFJ3</accession>
<organism evidence="1 2">
    <name type="scientific">Pluteus cervinus</name>
    <dbReference type="NCBI Taxonomy" id="181527"/>
    <lineage>
        <taxon>Eukaryota</taxon>
        <taxon>Fungi</taxon>
        <taxon>Dikarya</taxon>
        <taxon>Basidiomycota</taxon>
        <taxon>Agaricomycotina</taxon>
        <taxon>Agaricomycetes</taxon>
        <taxon>Agaricomycetidae</taxon>
        <taxon>Agaricales</taxon>
        <taxon>Pluteineae</taxon>
        <taxon>Pluteaceae</taxon>
        <taxon>Pluteus</taxon>
    </lineage>
</organism>
<gene>
    <name evidence="1" type="ORF">BDN72DRAFT_16118</name>
</gene>
<proteinExistence type="predicted"/>
<name>A0ACD3BFJ3_9AGAR</name>
<dbReference type="EMBL" id="ML208259">
    <property type="protein sequence ID" value="TFK76888.1"/>
    <property type="molecule type" value="Genomic_DNA"/>
</dbReference>
<reference evidence="1 2" key="1">
    <citation type="journal article" date="2019" name="Nat. Ecol. Evol.">
        <title>Megaphylogeny resolves global patterns of mushroom evolution.</title>
        <authorList>
            <person name="Varga T."/>
            <person name="Krizsan K."/>
            <person name="Foldi C."/>
            <person name="Dima B."/>
            <person name="Sanchez-Garcia M."/>
            <person name="Sanchez-Ramirez S."/>
            <person name="Szollosi G.J."/>
            <person name="Szarkandi J.G."/>
            <person name="Papp V."/>
            <person name="Albert L."/>
            <person name="Andreopoulos W."/>
            <person name="Angelini C."/>
            <person name="Antonin V."/>
            <person name="Barry K.W."/>
            <person name="Bougher N.L."/>
            <person name="Buchanan P."/>
            <person name="Buyck B."/>
            <person name="Bense V."/>
            <person name="Catcheside P."/>
            <person name="Chovatia M."/>
            <person name="Cooper J."/>
            <person name="Damon W."/>
            <person name="Desjardin D."/>
            <person name="Finy P."/>
            <person name="Geml J."/>
            <person name="Haridas S."/>
            <person name="Hughes K."/>
            <person name="Justo A."/>
            <person name="Karasinski D."/>
            <person name="Kautmanova I."/>
            <person name="Kiss B."/>
            <person name="Kocsube S."/>
            <person name="Kotiranta H."/>
            <person name="LaButti K.M."/>
            <person name="Lechner B.E."/>
            <person name="Liimatainen K."/>
            <person name="Lipzen A."/>
            <person name="Lukacs Z."/>
            <person name="Mihaltcheva S."/>
            <person name="Morgado L.N."/>
            <person name="Niskanen T."/>
            <person name="Noordeloos M.E."/>
            <person name="Ohm R.A."/>
            <person name="Ortiz-Santana B."/>
            <person name="Ovrebo C."/>
            <person name="Racz N."/>
            <person name="Riley R."/>
            <person name="Savchenko A."/>
            <person name="Shiryaev A."/>
            <person name="Soop K."/>
            <person name="Spirin V."/>
            <person name="Szebenyi C."/>
            <person name="Tomsovsky M."/>
            <person name="Tulloss R.E."/>
            <person name="Uehling J."/>
            <person name="Grigoriev I.V."/>
            <person name="Vagvolgyi C."/>
            <person name="Papp T."/>
            <person name="Martin F.M."/>
            <person name="Miettinen O."/>
            <person name="Hibbett D.S."/>
            <person name="Nagy L.G."/>
        </authorList>
    </citation>
    <scope>NUCLEOTIDE SEQUENCE [LARGE SCALE GENOMIC DNA]</scope>
    <source>
        <strain evidence="1 2">NL-1719</strain>
    </source>
</reference>
<keyword evidence="2" id="KW-1185">Reference proteome</keyword>